<feature type="non-terminal residue" evidence="2">
    <location>
        <position position="1"/>
    </location>
</feature>
<feature type="non-terminal residue" evidence="2">
    <location>
        <position position="336"/>
    </location>
</feature>
<evidence type="ECO:0000313" key="3">
    <source>
        <dbReference type="Proteomes" id="UP000276991"/>
    </source>
</evidence>
<dbReference type="EMBL" id="UPTC01001345">
    <property type="protein sequence ID" value="VBB31699.1"/>
    <property type="molecule type" value="Genomic_DNA"/>
</dbReference>
<accession>A0A498SDS5</accession>
<feature type="region of interest" description="Disordered" evidence="1">
    <location>
        <begin position="283"/>
        <end position="307"/>
    </location>
</feature>
<gene>
    <name evidence="2" type="ORF">NAV_LOCUS6490</name>
</gene>
<name>A0A498SDS5_ACAVI</name>
<evidence type="ECO:0000313" key="2">
    <source>
        <dbReference type="EMBL" id="VBB31699.1"/>
    </source>
</evidence>
<reference evidence="2 3" key="1">
    <citation type="submission" date="2018-08" db="EMBL/GenBank/DDBJ databases">
        <authorList>
            <person name="Laetsch R D."/>
            <person name="Stevens L."/>
            <person name="Kumar S."/>
            <person name="Blaxter L. M."/>
        </authorList>
    </citation>
    <scope>NUCLEOTIDE SEQUENCE [LARGE SCALE GENOMIC DNA]</scope>
</reference>
<protein>
    <submittedName>
        <fullName evidence="2">Uncharacterized protein</fullName>
    </submittedName>
</protein>
<dbReference type="OrthoDB" id="5870282at2759"/>
<dbReference type="AlphaFoldDB" id="A0A498SDS5"/>
<keyword evidence="3" id="KW-1185">Reference proteome</keyword>
<dbReference type="Proteomes" id="UP000276991">
    <property type="component" value="Unassembled WGS sequence"/>
</dbReference>
<sequence>MVYYSSNNTFKWLSPFNYQNKLATLCTQSNRQIIMHRSGVSLLYRLLRNDALCWPEIERYVPPRHIALVWFMKALQYCDMNNVLSWRKPRILYNRTFQILITRAAFALVCQQANDINLYGLVEYADLFRMLFEDNNTDRSIICQQIQSTNKDLFQRCIANKPGDKLLILNKMCSGHSMVRLIKTSTFFQRFARNCHTLHDFSINILPKYSSFGEALSNDIYFMNLLSGYLTSTINSDSRLLEIVLKTRFHLQLFSITAVKLQHQLDKINMCVKQREKQELILDNREDDDNSSISNDRNDFVYDNDESDNSEFNHSSCEIAHSYTNLLIHERTSTEI</sequence>
<proteinExistence type="predicted"/>
<organism evidence="2 3">
    <name type="scientific">Acanthocheilonema viteae</name>
    <name type="common">Filarial nematode worm</name>
    <name type="synonym">Dipetalonema viteae</name>
    <dbReference type="NCBI Taxonomy" id="6277"/>
    <lineage>
        <taxon>Eukaryota</taxon>
        <taxon>Metazoa</taxon>
        <taxon>Ecdysozoa</taxon>
        <taxon>Nematoda</taxon>
        <taxon>Chromadorea</taxon>
        <taxon>Rhabditida</taxon>
        <taxon>Spirurina</taxon>
        <taxon>Spiruromorpha</taxon>
        <taxon>Filarioidea</taxon>
        <taxon>Onchocercidae</taxon>
        <taxon>Acanthocheilonema</taxon>
    </lineage>
</organism>
<evidence type="ECO:0000256" key="1">
    <source>
        <dbReference type="SAM" id="MobiDB-lite"/>
    </source>
</evidence>